<dbReference type="RefSeq" id="WP_173416687.1">
    <property type="nucleotide sequence ID" value="NZ_CP054139.1"/>
</dbReference>
<dbReference type="AlphaFoldDB" id="A0A7D4TX49"/>
<protein>
    <recommendedName>
        <fullName evidence="3">MG2 domain-containing protein</fullName>
    </recommendedName>
</protein>
<dbReference type="EMBL" id="CP054139">
    <property type="protein sequence ID" value="QKJ32035.1"/>
    <property type="molecule type" value="Genomic_DNA"/>
</dbReference>
<dbReference type="KEGG" id="mmab:HQ865_20460"/>
<gene>
    <name evidence="1" type="ORF">HQ865_20460</name>
</gene>
<dbReference type="Proteomes" id="UP000505355">
    <property type="component" value="Chromosome"/>
</dbReference>
<reference evidence="1 2" key="1">
    <citation type="submission" date="2020-05" db="EMBL/GenBank/DDBJ databases">
        <title>Mucilaginibacter mali sp. nov.</title>
        <authorList>
            <person name="Kim H.S."/>
            <person name="Lee K.C."/>
            <person name="Suh M.K."/>
            <person name="Kim J.-S."/>
            <person name="Han K.-I."/>
            <person name="Eom M.K."/>
            <person name="Shin Y.K."/>
            <person name="Lee J.-S."/>
        </authorList>
    </citation>
    <scope>NUCLEOTIDE SEQUENCE [LARGE SCALE GENOMIC DNA]</scope>
    <source>
        <strain evidence="1 2">G2-14</strain>
    </source>
</reference>
<organism evidence="1 2">
    <name type="scientific">Mucilaginibacter mali</name>
    <dbReference type="NCBI Taxonomy" id="2740462"/>
    <lineage>
        <taxon>Bacteria</taxon>
        <taxon>Pseudomonadati</taxon>
        <taxon>Bacteroidota</taxon>
        <taxon>Sphingobacteriia</taxon>
        <taxon>Sphingobacteriales</taxon>
        <taxon>Sphingobacteriaceae</taxon>
        <taxon>Mucilaginibacter</taxon>
    </lineage>
</organism>
<accession>A0A7D4TX49</accession>
<name>A0A7D4TX49_9SPHI</name>
<dbReference type="Gene3D" id="2.60.40.1930">
    <property type="match status" value="1"/>
</dbReference>
<evidence type="ECO:0008006" key="3">
    <source>
        <dbReference type="Google" id="ProtNLM"/>
    </source>
</evidence>
<evidence type="ECO:0000313" key="2">
    <source>
        <dbReference type="Proteomes" id="UP000505355"/>
    </source>
</evidence>
<proteinExistence type="predicted"/>
<evidence type="ECO:0000313" key="1">
    <source>
        <dbReference type="EMBL" id="QKJ32035.1"/>
    </source>
</evidence>
<keyword evidence="2" id="KW-1185">Reference proteome</keyword>
<sequence>MKETHHKIKKTLLLLAVIVFVPFILRAQAQTNIQASFEKYSSTVLQEKVYTHTDRTFYMTGEIIWFKLYVVDAGKNKPLDVSKLAYVDVLDAGDSPVLQAKIALKNGSGGGSLYIPVTLGNGNYKLRAYTNWMKNFSPDLYFEKQLTIVNPLVSPDAPVKLAKADADIQFFPEGGALVNGISSTVGFKVTGIDGRGINVNGVIINQRSDTVARFSTANFGIGRFAFTPVANNTYKAVMRIGADNVLIKPLPAANTTGYVMQVSDDGGKQLQVKISGTNTGDVYLLAHNGSRVTIAQQARADGSTVNIDKDKLGEGINHITLFNAERAAVAERLYFKRPAVLNINADMQLQRGTRKKMNVYLTAKGSDGSAQAADMSIAVYRIDSLNKTPGTDIASYLWLASELKGNIESPEYYFNNVNPATNQALDNLLLTQGWSRFKWDDVLSSRMPSFSFLPEYNGHLVTGKITTRDGTPAKNKNVYLAVISKKPQLYGATADAAGEVVFNTRELYGNNEIVVQPNTQVDTIGYRITINSPFSERYSSTKLSPFYIDKILSRQLDDNSVTMQVQNLYRPENLRQFSTAGIDSSGFYANLYRPYLLDKFTRFTTMEEVLREYVSEVNVVKSGPHFRIKVLSPIGKDQFLEGDPLVLLDGIPVFNMDKVIAIDPLKIKRLETVNRQYYNGAVDASGILSFTSYKTDLGGQELDPRSIVLDYEGMQLKREFYSPVYDTPDQQNSRLPDFRNLLYWSPNVNTGADGKTQASFYTSDKTGRYIGVVQGIGANGQSGVKYFTFEVNK</sequence>